<organism evidence="1 2">
    <name type="scientific">Haloechinothrix aidingensis</name>
    <dbReference type="NCBI Taxonomy" id="2752311"/>
    <lineage>
        <taxon>Bacteria</taxon>
        <taxon>Bacillati</taxon>
        <taxon>Actinomycetota</taxon>
        <taxon>Actinomycetes</taxon>
        <taxon>Pseudonocardiales</taxon>
        <taxon>Pseudonocardiaceae</taxon>
        <taxon>Haloechinothrix</taxon>
    </lineage>
</organism>
<dbReference type="EMBL" id="JACCKD010000005">
    <property type="protein sequence ID" value="MBA0127033.1"/>
    <property type="molecule type" value="Genomic_DNA"/>
</dbReference>
<evidence type="ECO:0000313" key="2">
    <source>
        <dbReference type="Proteomes" id="UP000582974"/>
    </source>
</evidence>
<comment type="caution">
    <text evidence="1">The sequence shown here is derived from an EMBL/GenBank/DDBJ whole genome shotgun (WGS) entry which is preliminary data.</text>
</comment>
<name>A0A838ACT6_9PSEU</name>
<dbReference type="AlphaFoldDB" id="A0A838ACT6"/>
<accession>A0A838ACT6</accession>
<evidence type="ECO:0008006" key="3">
    <source>
        <dbReference type="Google" id="ProtNLM"/>
    </source>
</evidence>
<evidence type="ECO:0000313" key="1">
    <source>
        <dbReference type="EMBL" id="MBA0127033.1"/>
    </source>
</evidence>
<gene>
    <name evidence="1" type="ORF">H0B56_15895</name>
</gene>
<proteinExistence type="predicted"/>
<reference evidence="1 2" key="1">
    <citation type="submission" date="2020-07" db="EMBL/GenBank/DDBJ databases">
        <title>Genome of Haloechinothrix sp.</title>
        <authorList>
            <person name="Tang S.-K."/>
            <person name="Yang L."/>
            <person name="Zhu W.-Y."/>
        </authorList>
    </citation>
    <scope>NUCLEOTIDE SEQUENCE [LARGE SCALE GENOMIC DNA]</scope>
    <source>
        <strain evidence="1 2">YIM 98757</strain>
    </source>
</reference>
<sequence length="220" mass="22108">MNDSGGSGQASLQFDGDQATVTVSYSGLAEEFQDGPFPHAQHIHIAGQGECPDASFDENGDGVVSTPEGQPAYGEVGTALTTEGETGADSALAVERFPGGPSADYERTFELNQDSADSVRHGTGVIVVHGLDPSTLSDEAAEADSPLDDSLPLAATAPALCGALSTSQMEATPEGGVDTGGGSTAGIENEWLIGLGGLTLVGAAGAGALAMRRRESGEQN</sequence>
<dbReference type="Proteomes" id="UP000582974">
    <property type="component" value="Unassembled WGS sequence"/>
</dbReference>
<keyword evidence="2" id="KW-1185">Reference proteome</keyword>
<protein>
    <recommendedName>
        <fullName evidence="3">CHRD domain-containing protein</fullName>
    </recommendedName>
</protein>